<name>A0A8C1V9Q5_CYPCA</name>
<feature type="transmembrane region" description="Helical" evidence="1">
    <location>
        <begin position="7"/>
        <end position="28"/>
    </location>
</feature>
<dbReference type="Ensembl" id="ENSCCRT00015050754.1">
    <property type="protein sequence ID" value="ENSCCRP00015049108.1"/>
    <property type="gene ID" value="ENSCCRG00015020298.1"/>
</dbReference>
<evidence type="ECO:0000313" key="2">
    <source>
        <dbReference type="Ensembl" id="ENSCCRP00015049108.1"/>
    </source>
</evidence>
<reference evidence="2" key="1">
    <citation type="submission" date="2025-08" db="UniProtKB">
        <authorList>
            <consortium name="Ensembl"/>
        </authorList>
    </citation>
    <scope>IDENTIFICATION</scope>
</reference>
<sequence>KLLQSSCTIYVSTIYLVVAYHLMVWGAISASGTGDLVNIDGIINKKVYHNIFRPVRLIMGQSNIRTYNKK</sequence>
<dbReference type="AlphaFoldDB" id="A0A8C1V9Q5"/>
<dbReference type="Proteomes" id="UP000694700">
    <property type="component" value="Unplaced"/>
</dbReference>
<keyword evidence="1" id="KW-0812">Transmembrane</keyword>
<proteinExistence type="predicted"/>
<evidence type="ECO:0000313" key="3">
    <source>
        <dbReference type="Proteomes" id="UP000694700"/>
    </source>
</evidence>
<dbReference type="InterPro" id="IPR036397">
    <property type="entry name" value="RNaseH_sf"/>
</dbReference>
<accession>A0A8C1V9Q5</accession>
<evidence type="ECO:0000256" key="1">
    <source>
        <dbReference type="SAM" id="Phobius"/>
    </source>
</evidence>
<organism evidence="2 3">
    <name type="scientific">Cyprinus carpio</name>
    <name type="common">Common carp</name>
    <dbReference type="NCBI Taxonomy" id="7962"/>
    <lineage>
        <taxon>Eukaryota</taxon>
        <taxon>Metazoa</taxon>
        <taxon>Chordata</taxon>
        <taxon>Craniata</taxon>
        <taxon>Vertebrata</taxon>
        <taxon>Euteleostomi</taxon>
        <taxon>Actinopterygii</taxon>
        <taxon>Neopterygii</taxon>
        <taxon>Teleostei</taxon>
        <taxon>Ostariophysi</taxon>
        <taxon>Cypriniformes</taxon>
        <taxon>Cyprinidae</taxon>
        <taxon>Cyprininae</taxon>
        <taxon>Cyprinus</taxon>
    </lineage>
</organism>
<dbReference type="GO" id="GO:0003676">
    <property type="term" value="F:nucleic acid binding"/>
    <property type="evidence" value="ECO:0007669"/>
    <property type="project" value="InterPro"/>
</dbReference>
<dbReference type="Gene3D" id="3.30.420.10">
    <property type="entry name" value="Ribonuclease H-like superfamily/Ribonuclease H"/>
    <property type="match status" value="1"/>
</dbReference>
<keyword evidence="1" id="KW-0472">Membrane</keyword>
<protein>
    <submittedName>
        <fullName evidence="2">Uncharacterized protein</fullName>
    </submittedName>
</protein>
<keyword evidence="1" id="KW-1133">Transmembrane helix</keyword>